<dbReference type="InterPro" id="IPR028973">
    <property type="entry name" value="PhnB-like"/>
</dbReference>
<dbReference type="InterPro" id="IPR029068">
    <property type="entry name" value="Glyas_Bleomycin-R_OHBP_Dase"/>
</dbReference>
<keyword evidence="3" id="KW-1185">Reference proteome</keyword>
<organism evidence="2 3">
    <name type="scientific">Pueribacillus theae</name>
    <dbReference type="NCBI Taxonomy" id="2171751"/>
    <lineage>
        <taxon>Bacteria</taxon>
        <taxon>Bacillati</taxon>
        <taxon>Bacillota</taxon>
        <taxon>Bacilli</taxon>
        <taxon>Bacillales</taxon>
        <taxon>Bacillaceae</taxon>
        <taxon>Pueribacillus</taxon>
    </lineage>
</organism>
<dbReference type="Proteomes" id="UP000245998">
    <property type="component" value="Unassembled WGS sequence"/>
</dbReference>
<reference evidence="2 3" key="1">
    <citation type="submission" date="2018-04" db="EMBL/GenBank/DDBJ databases">
        <title>Camelliibacillus theae gen. nov., sp. nov., isolated from Pu'er tea.</title>
        <authorList>
            <person name="Niu L."/>
        </authorList>
    </citation>
    <scope>NUCLEOTIDE SEQUENCE [LARGE SCALE GENOMIC DNA]</scope>
    <source>
        <strain evidence="2 3">T8</strain>
    </source>
</reference>
<dbReference type="OrthoDB" id="9795306at2"/>
<gene>
    <name evidence="2" type="ORF">DCC39_13260</name>
</gene>
<dbReference type="Pfam" id="PF06983">
    <property type="entry name" value="3-dmu-9_3-mt"/>
    <property type="match status" value="1"/>
</dbReference>
<dbReference type="SUPFAM" id="SSF54593">
    <property type="entry name" value="Glyoxalase/Bleomycin resistance protein/Dihydroxybiphenyl dioxygenase"/>
    <property type="match status" value="1"/>
</dbReference>
<evidence type="ECO:0000313" key="3">
    <source>
        <dbReference type="Proteomes" id="UP000245998"/>
    </source>
</evidence>
<dbReference type="PANTHER" id="PTHR33990">
    <property type="entry name" value="PROTEIN YJDN-RELATED"/>
    <property type="match status" value="1"/>
</dbReference>
<protein>
    <recommendedName>
        <fullName evidence="1">PhnB-like domain-containing protein</fullName>
    </recommendedName>
</protein>
<dbReference type="Gene3D" id="3.10.180.10">
    <property type="entry name" value="2,3-Dihydroxybiphenyl 1,2-Dioxygenase, domain 1"/>
    <property type="match status" value="1"/>
</dbReference>
<comment type="caution">
    <text evidence="2">The sequence shown here is derived from an EMBL/GenBank/DDBJ whole genome shotgun (WGS) entry which is preliminary data.</text>
</comment>
<accession>A0A2U1JVP0</accession>
<dbReference type="EMBL" id="QCZG01000030">
    <property type="protein sequence ID" value="PWA09266.1"/>
    <property type="molecule type" value="Genomic_DNA"/>
</dbReference>
<evidence type="ECO:0000313" key="2">
    <source>
        <dbReference type="EMBL" id="PWA09266.1"/>
    </source>
</evidence>
<dbReference type="AlphaFoldDB" id="A0A2U1JVP0"/>
<name>A0A2U1JVP0_9BACI</name>
<dbReference type="CDD" id="cd06588">
    <property type="entry name" value="PhnB_like"/>
    <property type="match status" value="1"/>
</dbReference>
<feature type="domain" description="PhnB-like" evidence="1">
    <location>
        <begin position="2"/>
        <end position="122"/>
    </location>
</feature>
<proteinExistence type="predicted"/>
<evidence type="ECO:0000259" key="1">
    <source>
        <dbReference type="Pfam" id="PF06983"/>
    </source>
</evidence>
<sequence>MLDGNTREAIQFYENALDAKVLSIITYGEMEAPCSEALKDHVAHAMLKIDNADLMFSDSPGIPVQLGNQVAICISTKDVEKTKQIFEALQQDGQVNAPLEETPFSPAFANVTDKFGITFQIVTENQN</sequence>
<dbReference type="PANTHER" id="PTHR33990:SF1">
    <property type="entry name" value="PROTEIN YJDN"/>
    <property type="match status" value="1"/>
</dbReference>